<protein>
    <submittedName>
        <fullName evidence="1">Uncharacterized protein</fullName>
    </submittedName>
</protein>
<dbReference type="Proteomes" id="UP000805193">
    <property type="component" value="Unassembled WGS sequence"/>
</dbReference>
<reference evidence="1 2" key="1">
    <citation type="journal article" date="2020" name="Cell">
        <title>Large-Scale Comparative Analyses of Tick Genomes Elucidate Their Genetic Diversity and Vector Capacities.</title>
        <authorList>
            <consortium name="Tick Genome and Microbiome Consortium (TIGMIC)"/>
            <person name="Jia N."/>
            <person name="Wang J."/>
            <person name="Shi W."/>
            <person name="Du L."/>
            <person name="Sun Y."/>
            <person name="Zhan W."/>
            <person name="Jiang J.F."/>
            <person name="Wang Q."/>
            <person name="Zhang B."/>
            <person name="Ji P."/>
            <person name="Bell-Sakyi L."/>
            <person name="Cui X.M."/>
            <person name="Yuan T.T."/>
            <person name="Jiang B.G."/>
            <person name="Yang W.F."/>
            <person name="Lam T.T."/>
            <person name="Chang Q.C."/>
            <person name="Ding S.J."/>
            <person name="Wang X.J."/>
            <person name="Zhu J.G."/>
            <person name="Ruan X.D."/>
            <person name="Zhao L."/>
            <person name="Wei J.T."/>
            <person name="Ye R.Z."/>
            <person name="Que T.C."/>
            <person name="Du C.H."/>
            <person name="Zhou Y.H."/>
            <person name="Cheng J.X."/>
            <person name="Dai P.F."/>
            <person name="Guo W.B."/>
            <person name="Han X.H."/>
            <person name="Huang E.J."/>
            <person name="Li L.F."/>
            <person name="Wei W."/>
            <person name="Gao Y.C."/>
            <person name="Liu J.Z."/>
            <person name="Shao H.Z."/>
            <person name="Wang X."/>
            <person name="Wang C.C."/>
            <person name="Yang T.C."/>
            <person name="Huo Q.B."/>
            <person name="Li W."/>
            <person name="Chen H.Y."/>
            <person name="Chen S.E."/>
            <person name="Zhou L.G."/>
            <person name="Ni X.B."/>
            <person name="Tian J.H."/>
            <person name="Sheng Y."/>
            <person name="Liu T."/>
            <person name="Pan Y.S."/>
            <person name="Xia L.Y."/>
            <person name="Li J."/>
            <person name="Zhao F."/>
            <person name="Cao W.C."/>
        </authorList>
    </citation>
    <scope>NUCLEOTIDE SEQUENCE [LARGE SCALE GENOMIC DNA]</scope>
    <source>
        <strain evidence="1">Iper-2018</strain>
    </source>
</reference>
<organism evidence="1 2">
    <name type="scientific">Ixodes persulcatus</name>
    <name type="common">Taiga tick</name>
    <dbReference type="NCBI Taxonomy" id="34615"/>
    <lineage>
        <taxon>Eukaryota</taxon>
        <taxon>Metazoa</taxon>
        <taxon>Ecdysozoa</taxon>
        <taxon>Arthropoda</taxon>
        <taxon>Chelicerata</taxon>
        <taxon>Arachnida</taxon>
        <taxon>Acari</taxon>
        <taxon>Parasitiformes</taxon>
        <taxon>Ixodida</taxon>
        <taxon>Ixodoidea</taxon>
        <taxon>Ixodidae</taxon>
        <taxon>Ixodinae</taxon>
        <taxon>Ixodes</taxon>
    </lineage>
</organism>
<accession>A0AC60R0P8</accession>
<dbReference type="EMBL" id="JABSTQ010000447">
    <property type="protein sequence ID" value="KAG0445399.1"/>
    <property type="molecule type" value="Genomic_DNA"/>
</dbReference>
<keyword evidence="2" id="KW-1185">Reference proteome</keyword>
<sequence>MAAEARSAGEVCSEEDLINEVEKYPWLWNARRLDYKVSVKRANSWHAIGIAVDLLLEAYYTEVEDIDEAVEPDNGMEYTNRAIPKCHLSSAPLLPVRKSRPLSPGLHPALGHPTVSVLQQSRPSLTSSPAGSLL</sequence>
<comment type="caution">
    <text evidence="1">The sequence shown here is derived from an EMBL/GenBank/DDBJ whole genome shotgun (WGS) entry which is preliminary data.</text>
</comment>
<evidence type="ECO:0000313" key="1">
    <source>
        <dbReference type="EMBL" id="KAG0445399.1"/>
    </source>
</evidence>
<name>A0AC60R0P8_IXOPE</name>
<evidence type="ECO:0000313" key="2">
    <source>
        <dbReference type="Proteomes" id="UP000805193"/>
    </source>
</evidence>
<proteinExistence type="predicted"/>
<gene>
    <name evidence="1" type="ORF">HPB47_015791</name>
</gene>